<dbReference type="PANTHER" id="PTHR43162">
    <property type="match status" value="1"/>
</dbReference>
<sequence length="285" mass="30339">MFAITGITGQVGGALARTLLAQGKPVRAVVRDAAKGGPWRARGCEVALADIGDATALAQAFRGCEGVFLLLPPTFDPSPDFSEAAGTIAAMRAALLEAQPGRVVVLSTIGARAAHTNLLSQLGMLEAAMADLPMPVTVLRPGWFIENLVWDIPAARERGEIESLLQPLDRAVPMVATEDVGRTAAELLLEATTQQHRVVELEGPQRLSPADLAAALSRALGKSVHAVVVAREQWETRFHAQGMRNPQPRMRMLDGFNEGWIAFEGATRQGSVTLDKVLATLLASD</sequence>
<proteinExistence type="predicted"/>
<dbReference type="RefSeq" id="WP_320424885.1">
    <property type="nucleotide sequence ID" value="NZ_JAXCLA010000007.1"/>
</dbReference>
<dbReference type="Proteomes" id="UP001285263">
    <property type="component" value="Unassembled WGS sequence"/>
</dbReference>
<evidence type="ECO:0000313" key="2">
    <source>
        <dbReference type="EMBL" id="MDY0746913.1"/>
    </source>
</evidence>
<keyword evidence="3" id="KW-1185">Reference proteome</keyword>
<dbReference type="Pfam" id="PF05368">
    <property type="entry name" value="NmrA"/>
    <property type="match status" value="1"/>
</dbReference>
<evidence type="ECO:0000259" key="1">
    <source>
        <dbReference type="Pfam" id="PF05368"/>
    </source>
</evidence>
<gene>
    <name evidence="2" type="ORF">SNE35_20540</name>
</gene>
<dbReference type="EMBL" id="JAXCLA010000007">
    <property type="protein sequence ID" value="MDY0746913.1"/>
    <property type="molecule type" value="Genomic_DNA"/>
</dbReference>
<dbReference type="SUPFAM" id="SSF51735">
    <property type="entry name" value="NAD(P)-binding Rossmann-fold domains"/>
    <property type="match status" value="1"/>
</dbReference>
<reference evidence="2 3" key="1">
    <citation type="submission" date="2023-11" db="EMBL/GenBank/DDBJ databases">
        <title>Paucibacter sp. nov., isolated from fresh soil in Korea.</title>
        <authorList>
            <person name="Le N.T.T."/>
        </authorList>
    </citation>
    <scope>NUCLEOTIDE SEQUENCE [LARGE SCALE GENOMIC DNA]</scope>
    <source>
        <strain evidence="2 3">R3-3</strain>
    </source>
</reference>
<organism evidence="2 3">
    <name type="scientific">Roseateles agri</name>
    <dbReference type="NCBI Taxonomy" id="3098619"/>
    <lineage>
        <taxon>Bacteria</taxon>
        <taxon>Pseudomonadati</taxon>
        <taxon>Pseudomonadota</taxon>
        <taxon>Betaproteobacteria</taxon>
        <taxon>Burkholderiales</taxon>
        <taxon>Sphaerotilaceae</taxon>
        <taxon>Roseateles</taxon>
    </lineage>
</organism>
<dbReference type="InterPro" id="IPR036291">
    <property type="entry name" value="NAD(P)-bd_dom_sf"/>
</dbReference>
<dbReference type="Gene3D" id="3.90.25.10">
    <property type="entry name" value="UDP-galactose 4-epimerase, domain 1"/>
    <property type="match status" value="1"/>
</dbReference>
<dbReference type="Gene3D" id="3.40.50.720">
    <property type="entry name" value="NAD(P)-binding Rossmann-like Domain"/>
    <property type="match status" value="1"/>
</dbReference>
<feature type="domain" description="NmrA-like" evidence="1">
    <location>
        <begin position="3"/>
        <end position="232"/>
    </location>
</feature>
<dbReference type="InterPro" id="IPR051604">
    <property type="entry name" value="Ergot_Alk_Oxidoreductase"/>
</dbReference>
<comment type="caution">
    <text evidence="2">The sequence shown here is derived from an EMBL/GenBank/DDBJ whole genome shotgun (WGS) entry which is preliminary data.</text>
</comment>
<dbReference type="PANTHER" id="PTHR43162:SF1">
    <property type="entry name" value="PRESTALK A DIFFERENTIATION PROTEIN A"/>
    <property type="match status" value="1"/>
</dbReference>
<evidence type="ECO:0000313" key="3">
    <source>
        <dbReference type="Proteomes" id="UP001285263"/>
    </source>
</evidence>
<protein>
    <submittedName>
        <fullName evidence="2">NAD(P)H-binding protein</fullName>
    </submittedName>
</protein>
<accession>A0ABU5DMF6</accession>
<dbReference type="InterPro" id="IPR008030">
    <property type="entry name" value="NmrA-like"/>
</dbReference>
<name>A0ABU5DMF6_9BURK</name>